<dbReference type="GeneID" id="90954719"/>
<dbReference type="EMBL" id="NQIK02000010">
    <property type="protein sequence ID" value="KAF7564707.1"/>
    <property type="molecule type" value="Genomic_DNA"/>
</dbReference>
<evidence type="ECO:0000313" key="2">
    <source>
        <dbReference type="Proteomes" id="UP000245464"/>
    </source>
</evidence>
<protein>
    <submittedName>
        <fullName evidence="1">Uncharacterized protein</fullName>
    </submittedName>
</protein>
<organism evidence="1 2">
    <name type="scientific">Pyrenophora tritici-repentis</name>
    <dbReference type="NCBI Taxonomy" id="45151"/>
    <lineage>
        <taxon>Eukaryota</taxon>
        <taxon>Fungi</taxon>
        <taxon>Dikarya</taxon>
        <taxon>Ascomycota</taxon>
        <taxon>Pezizomycotina</taxon>
        <taxon>Dothideomycetes</taxon>
        <taxon>Pleosporomycetidae</taxon>
        <taxon>Pleosporales</taxon>
        <taxon>Pleosporineae</taxon>
        <taxon>Pleosporaceae</taxon>
        <taxon>Pyrenophora</taxon>
    </lineage>
</organism>
<dbReference type="AlphaFoldDB" id="A0A834RMC5"/>
<dbReference type="Proteomes" id="UP000245464">
    <property type="component" value="Chromosome 10"/>
</dbReference>
<feature type="non-terminal residue" evidence="1">
    <location>
        <position position="52"/>
    </location>
</feature>
<sequence length="52" mass="5767">VFRKISSLRFNITVHVSVVIIPRSQESHILAVGVDCRLQDVRASPQSGACYI</sequence>
<evidence type="ECO:0000313" key="1">
    <source>
        <dbReference type="EMBL" id="KAF7564707.1"/>
    </source>
</evidence>
<comment type="caution">
    <text evidence="1">The sequence shown here is derived from an EMBL/GenBank/DDBJ whole genome shotgun (WGS) entry which is preliminary data.</text>
</comment>
<dbReference type="RefSeq" id="XP_065958982.1">
    <property type="nucleotide sequence ID" value="XM_066104418.1"/>
</dbReference>
<name>A0A834RMC5_9PLEO</name>
<proteinExistence type="predicted"/>
<dbReference type="KEGG" id="ptrr:90954719"/>
<accession>A0A834RMC5</accession>
<gene>
    <name evidence="1" type="ORF">PtrM4_041410</name>
</gene>
<reference evidence="1" key="1">
    <citation type="journal article" date="2018" name="BMC Genomics">
        <title>Comparative genomics of the wheat fungal pathogen Pyrenophora tritici-repentis reveals chromosomal variations and genome plasticity.</title>
        <authorList>
            <person name="Moolhuijzen P."/>
            <person name="See P.T."/>
            <person name="Hane J.K."/>
            <person name="Shi G."/>
            <person name="Liu Z."/>
            <person name="Oliver R.P."/>
            <person name="Moffat C.S."/>
        </authorList>
    </citation>
    <scope>NUCLEOTIDE SEQUENCE [LARGE SCALE GENOMIC DNA]</scope>
    <source>
        <strain evidence="1">M4</strain>
    </source>
</reference>